<reference evidence="2" key="2">
    <citation type="submission" date="2020-11" db="EMBL/GenBank/DDBJ databases">
        <authorList>
            <person name="McCartney M.A."/>
            <person name="Auch B."/>
            <person name="Kono T."/>
            <person name="Mallez S."/>
            <person name="Becker A."/>
            <person name="Gohl D.M."/>
            <person name="Silverstein K.A.T."/>
            <person name="Koren S."/>
            <person name="Bechman K.B."/>
            <person name="Herman A."/>
            <person name="Abrahante J.E."/>
            <person name="Garbe J."/>
        </authorList>
    </citation>
    <scope>NUCLEOTIDE SEQUENCE</scope>
    <source>
        <strain evidence="2">Duluth1</strain>
        <tissue evidence="2">Whole animal</tissue>
    </source>
</reference>
<keyword evidence="3" id="KW-1185">Reference proteome</keyword>
<protein>
    <submittedName>
        <fullName evidence="2">Uncharacterized protein</fullName>
    </submittedName>
</protein>
<organism evidence="2 3">
    <name type="scientific">Dreissena polymorpha</name>
    <name type="common">Zebra mussel</name>
    <name type="synonym">Mytilus polymorpha</name>
    <dbReference type="NCBI Taxonomy" id="45954"/>
    <lineage>
        <taxon>Eukaryota</taxon>
        <taxon>Metazoa</taxon>
        <taxon>Spiralia</taxon>
        <taxon>Lophotrochozoa</taxon>
        <taxon>Mollusca</taxon>
        <taxon>Bivalvia</taxon>
        <taxon>Autobranchia</taxon>
        <taxon>Heteroconchia</taxon>
        <taxon>Euheterodonta</taxon>
        <taxon>Imparidentia</taxon>
        <taxon>Neoheterodontei</taxon>
        <taxon>Myida</taxon>
        <taxon>Dreissenoidea</taxon>
        <taxon>Dreissenidae</taxon>
        <taxon>Dreissena</taxon>
    </lineage>
</organism>
<evidence type="ECO:0000313" key="3">
    <source>
        <dbReference type="Proteomes" id="UP000828390"/>
    </source>
</evidence>
<sequence>MTDSSVQLCDETPSSDEDEELISYLQTPKYSFTSVDKNPAANVINKLAQNTYNCETKSSNSNIDGKAHILRDPNVNSMDTVVLNSDEKPLDEQNMNNEVVNYNLVSCADSRNIEQNGDETNSYVPENFVTDASIVTNNQTEVKPFLRPDTTVSNLIPETCEIHRLSDIEKTFLHSAIELMSQLGKTSESASKEDGDCSRLPSDLSVEMELKLFLNQAEESGQAGKEKYFIITEHNWSALCEKVRRMINVHQGHKKCATKDVGTDTNNLAIEECTNNTGRFVRRNNKLVFERVIGVPAHEIEKSASDDFTPNVQVSEHLHEYSSTSQMNIDSILLSEDQQQVILNGNIDVKEAFDTTNCQVIAYSTKHDSQVYGNNGTKMPHDTCHSPEFTAQPVVFNIDESGELQIVNCSSPKLLLNTNVSNYNETQADIEELVESNLIQSCDLSSNLEPMEDVDLKRNGDSVKNENSISKHHSMTDIENLVKTETKQENKVSSAHFLCKNKEINTGQIKRKLGEVTEQNCMKSDQTKVKMLKTTPTHTINLRSRNSKPKLILKRTDCRNRVQKSKSVALSEAKLKRDEEKIKITDDSGDAKLESKRPKVEFIQAIELDSQLSNTNGKFGDEIKDRISAAYQEEKEANPEDSEIDIESDLENYFSAVKSSKEACKDSVDTQAELDCIDDKNYPPTKKHAKSGNRKIALPVGKRAKSKTSFEHKSIIKKDSTKNLKQLSDSGLEEEVEFSEGATSIKQELLKKKTFKSKHGKIVTTRSRMRNERIQNKKMQKSTKQNNEEKLGYHGTSKKKRTWKIRFEKSVSFENDEADENGSDTVSPTRKQKALFTGLLKEVTQNGKQRKASKGQINDSNYDLGNSQEGMVTISHGITLKNVSNIETKNKSASASKDDCQTKQTCRIETAEVDGRKKKTLSDSQSDEKRNTKLPKIMKLRKQRIRYEQNKWKELLTCEMMDIQRDVEQLDHDLKGPLNVRKVIKGILKTAKLKSKQNLKRDSKSKSVSKREVSNQLENPKSVGMENNKQNENLKAVKKLTKQKRSSNSNSIVLAGDIPDRLHKRNNFSLEEKQVCAPKSKCEANGNLKLESQFENDNDSVLKPNLSNAISVSTKPVSDIGLSDEKAMFDNKKVCFEIHESPTKTGIQECFQQFVLISPKGQLDHGDLTLQSPVLNVKHFLPANTAVSPSKAADKLKDLLTKATSVRKIVLN</sequence>
<dbReference type="EMBL" id="JAIWYP010000009">
    <property type="protein sequence ID" value="KAH3778704.1"/>
    <property type="molecule type" value="Genomic_DNA"/>
</dbReference>
<evidence type="ECO:0000256" key="1">
    <source>
        <dbReference type="SAM" id="MobiDB-lite"/>
    </source>
</evidence>
<feature type="region of interest" description="Disordered" evidence="1">
    <location>
        <begin position="993"/>
        <end position="1032"/>
    </location>
</feature>
<evidence type="ECO:0000313" key="2">
    <source>
        <dbReference type="EMBL" id="KAH3778704.1"/>
    </source>
</evidence>
<comment type="caution">
    <text evidence="2">The sequence shown here is derived from an EMBL/GenBank/DDBJ whole genome shotgun (WGS) entry which is preliminary data.</text>
</comment>
<feature type="region of interest" description="Disordered" evidence="1">
    <location>
        <begin position="844"/>
        <end position="863"/>
    </location>
</feature>
<feature type="compositionally biased region" description="Basic and acidic residues" evidence="1">
    <location>
        <begin position="999"/>
        <end position="1013"/>
    </location>
</feature>
<name>A0A9D4EDR6_DREPO</name>
<dbReference type="Proteomes" id="UP000828390">
    <property type="component" value="Unassembled WGS sequence"/>
</dbReference>
<feature type="region of interest" description="Disordered" evidence="1">
    <location>
        <begin position="914"/>
        <end position="933"/>
    </location>
</feature>
<feature type="compositionally biased region" description="Polar residues" evidence="1">
    <location>
        <begin position="1015"/>
        <end position="1032"/>
    </location>
</feature>
<proteinExistence type="predicted"/>
<gene>
    <name evidence="2" type="ORF">DPMN_180174</name>
</gene>
<dbReference type="AlphaFoldDB" id="A0A9D4EDR6"/>
<accession>A0A9D4EDR6</accession>
<reference evidence="2" key="1">
    <citation type="journal article" date="2019" name="bioRxiv">
        <title>The Genome of the Zebra Mussel, Dreissena polymorpha: A Resource for Invasive Species Research.</title>
        <authorList>
            <person name="McCartney M.A."/>
            <person name="Auch B."/>
            <person name="Kono T."/>
            <person name="Mallez S."/>
            <person name="Zhang Y."/>
            <person name="Obille A."/>
            <person name="Becker A."/>
            <person name="Abrahante J.E."/>
            <person name="Garbe J."/>
            <person name="Badalamenti J.P."/>
            <person name="Herman A."/>
            <person name="Mangelson H."/>
            <person name="Liachko I."/>
            <person name="Sullivan S."/>
            <person name="Sone E.D."/>
            <person name="Koren S."/>
            <person name="Silverstein K.A.T."/>
            <person name="Beckman K.B."/>
            <person name="Gohl D.M."/>
        </authorList>
    </citation>
    <scope>NUCLEOTIDE SEQUENCE</scope>
    <source>
        <strain evidence="2">Duluth1</strain>
        <tissue evidence="2">Whole animal</tissue>
    </source>
</reference>